<reference evidence="2" key="1">
    <citation type="submission" date="2018-05" db="EMBL/GenBank/DDBJ databases">
        <authorList>
            <person name="Lanie J.A."/>
            <person name="Ng W.-L."/>
            <person name="Kazmierczak K.M."/>
            <person name="Andrzejewski T.M."/>
            <person name="Davidsen T.M."/>
            <person name="Wayne K.J."/>
            <person name="Tettelin H."/>
            <person name="Glass J.I."/>
            <person name="Rusch D."/>
            <person name="Podicherti R."/>
            <person name="Tsui H.-C.T."/>
            <person name="Winkler M.E."/>
        </authorList>
    </citation>
    <scope>NUCLEOTIDE SEQUENCE</scope>
</reference>
<sequence length="229" mass="25983">ELQSFSDLISVTPEPLLIKNLPANDNIILEAMGMSISDEIINGSVIPMELVFTSFDGYKRNEVVNIVIGEVRETDPLGPDPYGYYVYDSNDTDYDLTPVYDWIEIADDLGEQLNLVDYGNGNYSGSYTYSSQVIDLPFIVTFYGVDYTQIVVNTNGWISFGDFKMYSFRNYPIPGAGGPSPMVAAFWDDLKTGSGGYVHYYWTNEKVVIQWDDMRTYDNNDRQTFEIIL</sequence>
<dbReference type="EMBL" id="UINC01230045">
    <property type="protein sequence ID" value="SVE62003.1"/>
    <property type="molecule type" value="Genomic_DNA"/>
</dbReference>
<dbReference type="Pfam" id="PF06119">
    <property type="entry name" value="NIDO"/>
    <property type="match status" value="1"/>
</dbReference>
<protein>
    <recommendedName>
        <fullName evidence="1">NIDO domain-containing protein</fullName>
    </recommendedName>
</protein>
<feature type="domain" description="NIDO" evidence="1">
    <location>
        <begin position="149"/>
        <end position="208"/>
    </location>
</feature>
<dbReference type="AlphaFoldDB" id="A0A383EZZ2"/>
<organism evidence="2">
    <name type="scientific">marine metagenome</name>
    <dbReference type="NCBI Taxonomy" id="408172"/>
    <lineage>
        <taxon>unclassified sequences</taxon>
        <taxon>metagenomes</taxon>
        <taxon>ecological metagenomes</taxon>
    </lineage>
</organism>
<evidence type="ECO:0000259" key="1">
    <source>
        <dbReference type="Pfam" id="PF06119"/>
    </source>
</evidence>
<dbReference type="GO" id="GO:0007160">
    <property type="term" value="P:cell-matrix adhesion"/>
    <property type="evidence" value="ECO:0007669"/>
    <property type="project" value="InterPro"/>
</dbReference>
<name>A0A383EZZ2_9ZZZZ</name>
<proteinExistence type="predicted"/>
<evidence type="ECO:0000313" key="2">
    <source>
        <dbReference type="EMBL" id="SVE62003.1"/>
    </source>
</evidence>
<feature type="non-terminal residue" evidence="2">
    <location>
        <position position="229"/>
    </location>
</feature>
<accession>A0A383EZZ2</accession>
<gene>
    <name evidence="2" type="ORF">METZ01_LOCUS514857</name>
</gene>
<dbReference type="InterPro" id="IPR003886">
    <property type="entry name" value="NIDO_dom"/>
</dbReference>
<feature type="non-terminal residue" evidence="2">
    <location>
        <position position="1"/>
    </location>
</feature>